<dbReference type="AlphaFoldDB" id="A0A917H455"/>
<name>A0A917H455_9BACT</name>
<keyword evidence="1" id="KW-0732">Signal</keyword>
<dbReference type="EMBL" id="BMGT01000001">
    <property type="protein sequence ID" value="GGG66891.1"/>
    <property type="molecule type" value="Genomic_DNA"/>
</dbReference>
<comment type="caution">
    <text evidence="2">The sequence shown here is derived from an EMBL/GenBank/DDBJ whole genome shotgun (WGS) entry which is preliminary data.</text>
</comment>
<evidence type="ECO:0000313" key="3">
    <source>
        <dbReference type="Proteomes" id="UP000647241"/>
    </source>
</evidence>
<feature type="chain" id="PRO_5037066423" evidence="1">
    <location>
        <begin position="23"/>
        <end position="238"/>
    </location>
</feature>
<evidence type="ECO:0000256" key="1">
    <source>
        <dbReference type="SAM" id="SignalP"/>
    </source>
</evidence>
<reference evidence="2" key="2">
    <citation type="submission" date="2020-09" db="EMBL/GenBank/DDBJ databases">
        <authorList>
            <person name="Sun Q."/>
            <person name="Zhou Y."/>
        </authorList>
    </citation>
    <scope>NUCLEOTIDE SEQUENCE</scope>
    <source>
        <strain evidence="2">CGMCC 1.12997</strain>
    </source>
</reference>
<keyword evidence="3" id="KW-1185">Reference proteome</keyword>
<accession>A0A917H455</accession>
<evidence type="ECO:0000313" key="2">
    <source>
        <dbReference type="EMBL" id="GGG66891.1"/>
    </source>
</evidence>
<gene>
    <name evidence="2" type="ORF">GCM10011585_05950</name>
</gene>
<feature type="signal peptide" evidence="1">
    <location>
        <begin position="1"/>
        <end position="22"/>
    </location>
</feature>
<dbReference type="Proteomes" id="UP000647241">
    <property type="component" value="Unassembled WGS sequence"/>
</dbReference>
<proteinExistence type="predicted"/>
<protein>
    <submittedName>
        <fullName evidence="2">Uncharacterized protein</fullName>
    </submittedName>
</protein>
<reference evidence="2" key="1">
    <citation type="journal article" date="2014" name="Int. J. Syst. Evol. Microbiol.">
        <title>Complete genome sequence of Corynebacterium casei LMG S-19264T (=DSM 44701T), isolated from a smear-ripened cheese.</title>
        <authorList>
            <consortium name="US DOE Joint Genome Institute (JGI-PGF)"/>
            <person name="Walter F."/>
            <person name="Albersmeier A."/>
            <person name="Kalinowski J."/>
            <person name="Ruckert C."/>
        </authorList>
    </citation>
    <scope>NUCLEOTIDE SEQUENCE</scope>
    <source>
        <strain evidence="2">CGMCC 1.12997</strain>
    </source>
</reference>
<dbReference type="RefSeq" id="WP_188552632.1">
    <property type="nucleotide sequence ID" value="NZ_BMGT01000001.1"/>
</dbReference>
<organism evidence="2 3">
    <name type="scientific">Edaphobacter dinghuensis</name>
    <dbReference type="NCBI Taxonomy" id="1560005"/>
    <lineage>
        <taxon>Bacteria</taxon>
        <taxon>Pseudomonadati</taxon>
        <taxon>Acidobacteriota</taxon>
        <taxon>Terriglobia</taxon>
        <taxon>Terriglobales</taxon>
        <taxon>Acidobacteriaceae</taxon>
        <taxon>Edaphobacter</taxon>
    </lineage>
</organism>
<sequence length="238" mass="25775">MRKNHVKIIVLAFALQIVFPNAGGQAVAQAGNTAYPAMAPLDQYLISDESAEIALARSAAPSSISDAAEVMVLGREGYKTAAKGTNGFLCLVERSWAQATDQAEFWNPKMRAPHCFNAQAARSFAPIYLMKTRLVLAGKSKDAIASAVATALDKKELPPLEPGAMAYMMSKQQYLNDHDQAWHPHAMFFYSGDMAKSWAADDPNSPVMIANDPEERVTILFVIANKWSDGSPAPSTTP</sequence>